<sequence>MEEQLCPPEDQGRQIAHRTDRDRVSGMQRWIESRNGLANCPLSTQRRDPFVRSKVSVGAHTTKPSTMRAVTLAISSETLHSSGARGGNGALTRAGGRGWYGRCPEGVAGEQPRAVDWPDRRRSSAPGVRAGLLPVPRVHAKKTSVVGREGEERKKAKAESEGEEEEEEEERKGRAQILSVCSGKQREFGFVGRGRGGRGLGRSAVGRREGHGGEGCNLIDRVIVFARCFGPPLGSVWQKREEQRRERLRQRDGQTGDGKGRKEGAG</sequence>
<organism evidence="2 3">
    <name type="scientific">Marchantia polymorpha subsp. ruderalis</name>
    <dbReference type="NCBI Taxonomy" id="1480154"/>
    <lineage>
        <taxon>Eukaryota</taxon>
        <taxon>Viridiplantae</taxon>
        <taxon>Streptophyta</taxon>
        <taxon>Embryophyta</taxon>
        <taxon>Marchantiophyta</taxon>
        <taxon>Marchantiopsida</taxon>
        <taxon>Marchantiidae</taxon>
        <taxon>Marchantiales</taxon>
        <taxon>Marchantiaceae</taxon>
        <taxon>Marchantia</taxon>
    </lineage>
</organism>
<evidence type="ECO:0000313" key="3">
    <source>
        <dbReference type="Proteomes" id="UP000077202"/>
    </source>
</evidence>
<comment type="caution">
    <text evidence="2">The sequence shown here is derived from an EMBL/GenBank/DDBJ whole genome shotgun (WGS) entry which is preliminary data.</text>
</comment>
<protein>
    <submittedName>
        <fullName evidence="2">Uncharacterized protein</fullName>
    </submittedName>
</protein>
<evidence type="ECO:0000313" key="2">
    <source>
        <dbReference type="EMBL" id="OAE29255.1"/>
    </source>
</evidence>
<dbReference type="EMBL" id="LVLJ01001481">
    <property type="protein sequence ID" value="OAE29255.1"/>
    <property type="molecule type" value="Genomic_DNA"/>
</dbReference>
<dbReference type="Proteomes" id="UP000077202">
    <property type="component" value="Unassembled WGS sequence"/>
</dbReference>
<dbReference type="AlphaFoldDB" id="A0A176WA53"/>
<feature type="region of interest" description="Disordered" evidence="1">
    <location>
        <begin position="239"/>
        <end position="266"/>
    </location>
</feature>
<accession>A0A176WA53</accession>
<name>A0A176WA53_MARPO</name>
<reference evidence="2" key="1">
    <citation type="submission" date="2016-03" db="EMBL/GenBank/DDBJ databases">
        <title>Mechanisms controlling the formation of the plant cell surface in tip-growing cells are functionally conserved among land plants.</title>
        <authorList>
            <person name="Honkanen S."/>
            <person name="Jones V.A."/>
            <person name="Morieri G."/>
            <person name="Champion C."/>
            <person name="Hetherington A.J."/>
            <person name="Kelly S."/>
            <person name="Saint-Marcoux D."/>
            <person name="Proust H."/>
            <person name="Prescott H."/>
            <person name="Dolan L."/>
        </authorList>
    </citation>
    <scope>NUCLEOTIDE SEQUENCE [LARGE SCALE GENOMIC DNA]</scope>
    <source>
        <tissue evidence="2">Whole gametophyte</tissue>
    </source>
</reference>
<feature type="region of interest" description="Disordered" evidence="1">
    <location>
        <begin position="141"/>
        <end position="175"/>
    </location>
</feature>
<evidence type="ECO:0000256" key="1">
    <source>
        <dbReference type="SAM" id="MobiDB-lite"/>
    </source>
</evidence>
<gene>
    <name evidence="2" type="ORF">AXG93_3825s1250</name>
</gene>
<keyword evidence="3" id="KW-1185">Reference proteome</keyword>
<feature type="compositionally biased region" description="Basic and acidic residues" evidence="1">
    <location>
        <begin position="148"/>
        <end position="160"/>
    </location>
</feature>
<proteinExistence type="predicted"/>
<feature type="region of interest" description="Disordered" evidence="1">
    <location>
        <begin position="1"/>
        <end position="24"/>
    </location>
</feature>